<reference evidence="2" key="1">
    <citation type="submission" date="2022-06" db="EMBL/GenBank/DDBJ databases">
        <title>Akkermansia biwalacus sp. nov., an anaerobic mucin-degrading bacterium isolated from human intestine.</title>
        <authorList>
            <person name="Kobayashi Y."/>
            <person name="Inoue S."/>
            <person name="Kawahara T."/>
            <person name="Kohda N."/>
        </authorList>
    </citation>
    <scope>NUCLEOTIDE SEQUENCE</scope>
    <source>
        <strain evidence="2">WON2089</strain>
    </source>
</reference>
<evidence type="ECO:0008006" key="4">
    <source>
        <dbReference type="Google" id="ProtNLM"/>
    </source>
</evidence>
<keyword evidence="3" id="KW-1185">Reference proteome</keyword>
<name>A0ABN6QJU0_9BACT</name>
<dbReference type="RefSeq" id="WP_215433859.1">
    <property type="nucleotide sequence ID" value="NZ_AP025943.1"/>
</dbReference>
<evidence type="ECO:0000313" key="2">
    <source>
        <dbReference type="EMBL" id="BDL44647.1"/>
    </source>
</evidence>
<keyword evidence="1" id="KW-0472">Membrane</keyword>
<proteinExistence type="predicted"/>
<dbReference type="Proteomes" id="UP001062263">
    <property type="component" value="Chromosome"/>
</dbReference>
<organism evidence="2 3">
    <name type="scientific">Akkermansia biwaensis</name>
    <dbReference type="NCBI Taxonomy" id="2946555"/>
    <lineage>
        <taxon>Bacteria</taxon>
        <taxon>Pseudomonadati</taxon>
        <taxon>Verrucomicrobiota</taxon>
        <taxon>Verrucomicrobiia</taxon>
        <taxon>Verrucomicrobiales</taxon>
        <taxon>Akkermansiaceae</taxon>
        <taxon>Akkermansia</taxon>
    </lineage>
</organism>
<sequence>MKKRIVSGWVLSFSSEESLLEAVKELLKEEGLLWEVCAPYPCAAVRLANRHAGRAVGAGVRLWAVAGGLCGFLAVALWIYWTQFCADPLVTQGRVQGWESWPAYVPPLFEGTLLGAGVLTALGFLKGAFLPKWYDWAFDCDFFRTDEHGDGYFILLEGEDGERAAALAVSLNPAAAEYIGGEGGRS</sequence>
<evidence type="ECO:0000256" key="1">
    <source>
        <dbReference type="SAM" id="Phobius"/>
    </source>
</evidence>
<accession>A0ABN6QJU0</accession>
<dbReference type="Pfam" id="PF11821">
    <property type="entry name" value="ActD"/>
    <property type="match status" value="1"/>
</dbReference>
<feature type="transmembrane region" description="Helical" evidence="1">
    <location>
        <begin position="101"/>
        <end position="125"/>
    </location>
</feature>
<protein>
    <recommendedName>
        <fullName evidence="4">DUF3341 domain-containing protein</fullName>
    </recommendedName>
</protein>
<keyword evidence="1" id="KW-1133">Transmembrane helix</keyword>
<evidence type="ECO:0000313" key="3">
    <source>
        <dbReference type="Proteomes" id="UP001062263"/>
    </source>
</evidence>
<gene>
    <name evidence="2" type="ORF">Abiwalacus_22210</name>
</gene>
<dbReference type="InterPro" id="IPR021776">
    <property type="entry name" value="ActD"/>
</dbReference>
<dbReference type="EMBL" id="AP025943">
    <property type="protein sequence ID" value="BDL44647.1"/>
    <property type="molecule type" value="Genomic_DNA"/>
</dbReference>
<keyword evidence="1" id="KW-0812">Transmembrane</keyword>
<feature type="transmembrane region" description="Helical" evidence="1">
    <location>
        <begin position="60"/>
        <end position="81"/>
    </location>
</feature>